<evidence type="ECO:0000313" key="3">
    <source>
        <dbReference type="EMBL" id="NGO71928.1"/>
    </source>
</evidence>
<organism evidence="3 4">
    <name type="scientific">Streptomyces boncukensis</name>
    <dbReference type="NCBI Taxonomy" id="2711219"/>
    <lineage>
        <taxon>Bacteria</taxon>
        <taxon>Bacillati</taxon>
        <taxon>Actinomycetota</taxon>
        <taxon>Actinomycetes</taxon>
        <taxon>Kitasatosporales</taxon>
        <taxon>Streptomycetaceae</taxon>
        <taxon>Streptomyces</taxon>
    </lineage>
</organism>
<feature type="transmembrane region" description="Helical" evidence="2">
    <location>
        <begin position="52"/>
        <end position="72"/>
    </location>
</feature>
<evidence type="ECO:0000256" key="1">
    <source>
        <dbReference type="SAM" id="MobiDB-lite"/>
    </source>
</evidence>
<evidence type="ECO:0000256" key="2">
    <source>
        <dbReference type="SAM" id="Phobius"/>
    </source>
</evidence>
<keyword evidence="2" id="KW-1133">Transmembrane helix</keyword>
<evidence type="ECO:0000313" key="4">
    <source>
        <dbReference type="Proteomes" id="UP000477722"/>
    </source>
</evidence>
<sequence>MRHHRGEMDTTPNSAIELDEPHAAPASPAPSGAPPDLTEARGCLYALSQPPLMLFLAVIAGLLAITGVHDLLL</sequence>
<dbReference type="Proteomes" id="UP000477722">
    <property type="component" value="Unassembled WGS sequence"/>
</dbReference>
<comment type="caution">
    <text evidence="3">The sequence shown here is derived from an EMBL/GenBank/DDBJ whole genome shotgun (WGS) entry which is preliminary data.</text>
</comment>
<accession>A0A6G4X3G7</accession>
<protein>
    <submittedName>
        <fullName evidence="3">Uncharacterized protein</fullName>
    </submittedName>
</protein>
<reference evidence="3 4" key="1">
    <citation type="submission" date="2020-02" db="EMBL/GenBank/DDBJ databases">
        <title>Whole-genome analyses of novel actinobacteria.</title>
        <authorList>
            <person name="Sahin N."/>
            <person name="Tatar D."/>
        </authorList>
    </citation>
    <scope>NUCLEOTIDE SEQUENCE [LARGE SCALE GENOMIC DNA]</scope>
    <source>
        <strain evidence="3 4">SB3404</strain>
    </source>
</reference>
<dbReference type="AlphaFoldDB" id="A0A6G4X3G7"/>
<keyword evidence="2" id="KW-0812">Transmembrane</keyword>
<name>A0A6G4X3G7_9ACTN</name>
<dbReference type="EMBL" id="JAAKZZ010000372">
    <property type="protein sequence ID" value="NGO71928.1"/>
    <property type="molecule type" value="Genomic_DNA"/>
</dbReference>
<feature type="region of interest" description="Disordered" evidence="1">
    <location>
        <begin position="1"/>
        <end position="35"/>
    </location>
</feature>
<proteinExistence type="predicted"/>
<keyword evidence="2" id="KW-0472">Membrane</keyword>
<keyword evidence="4" id="KW-1185">Reference proteome</keyword>
<gene>
    <name evidence="3" type="ORF">G5C65_26980</name>
</gene>